<reference evidence="1" key="1">
    <citation type="submission" date="2023-02" db="EMBL/GenBank/DDBJ databases">
        <title>Gut commensal Christensenella minuta modulates host metabolism via a new class of secondary bile acids.</title>
        <authorList>
            <person name="Liu C."/>
        </authorList>
    </citation>
    <scope>NUCLEOTIDE SEQUENCE</scope>
    <source>
        <strain evidence="1">CA70</strain>
    </source>
</reference>
<accession>A0AAU8A605</accession>
<dbReference type="InterPro" id="IPR008000">
    <property type="entry name" value="Rham/fucose_mutarotase"/>
</dbReference>
<protein>
    <submittedName>
        <fullName evidence="1">L-rhamnose mutarotase</fullName>
    </submittedName>
</protein>
<sequence length="107" mass="12874">MKRYGQVLKVKAEKEEYYKELHAKPWPGILKTIRECNIRNYSIYLRDGYLYSYYEYIGEDYEADMAKMAADPETQRWWAECTPCQQPVETAQEGELWAEMEEVFHLD</sequence>
<gene>
    <name evidence="1" type="ORF">PUP29_06735</name>
</gene>
<organism evidence="1">
    <name type="scientific">Christensenella massiliensis</name>
    <dbReference type="NCBI Taxonomy" id="1805714"/>
    <lineage>
        <taxon>Bacteria</taxon>
        <taxon>Bacillati</taxon>
        <taxon>Bacillota</taxon>
        <taxon>Clostridia</taxon>
        <taxon>Christensenellales</taxon>
        <taxon>Christensenellaceae</taxon>
        <taxon>Christensenella</taxon>
    </lineage>
</organism>
<dbReference type="PANTHER" id="PTHR34389:SF2">
    <property type="entry name" value="L-RHAMNOSE MUTAROTASE"/>
    <property type="match status" value="1"/>
</dbReference>
<name>A0AAU8A605_9FIRM</name>
<evidence type="ECO:0000313" key="1">
    <source>
        <dbReference type="EMBL" id="XCC61233.1"/>
    </source>
</evidence>
<dbReference type="Pfam" id="PF05336">
    <property type="entry name" value="rhaM"/>
    <property type="match status" value="1"/>
</dbReference>
<proteinExistence type="predicted"/>
<dbReference type="GO" id="GO:0016857">
    <property type="term" value="F:racemase and epimerase activity, acting on carbohydrates and derivatives"/>
    <property type="evidence" value="ECO:0007669"/>
    <property type="project" value="InterPro"/>
</dbReference>
<dbReference type="PANTHER" id="PTHR34389">
    <property type="entry name" value="L-RHAMNOSE MUTAROTASE"/>
    <property type="match status" value="1"/>
</dbReference>
<dbReference type="RefSeq" id="WP_079546617.1">
    <property type="nucleotide sequence ID" value="NZ_CP117826.1"/>
</dbReference>
<dbReference type="SUPFAM" id="SSF54909">
    <property type="entry name" value="Dimeric alpha+beta barrel"/>
    <property type="match status" value="1"/>
</dbReference>
<dbReference type="AlphaFoldDB" id="A0AAU8A605"/>
<dbReference type="InterPro" id="IPR011008">
    <property type="entry name" value="Dimeric_a/b-barrel"/>
</dbReference>
<dbReference type="Gene3D" id="3.30.70.100">
    <property type="match status" value="1"/>
</dbReference>
<dbReference type="EMBL" id="CP117826">
    <property type="protein sequence ID" value="XCC61233.1"/>
    <property type="molecule type" value="Genomic_DNA"/>
</dbReference>